<evidence type="ECO:0000256" key="1">
    <source>
        <dbReference type="SAM" id="MobiDB-lite"/>
    </source>
</evidence>
<feature type="region of interest" description="Disordered" evidence="1">
    <location>
        <begin position="1"/>
        <end position="22"/>
    </location>
</feature>
<dbReference type="KEGG" id="mbr:MONBRDRAFT_6774"/>
<reference evidence="2 3" key="1">
    <citation type="journal article" date="2008" name="Nature">
        <title>The genome of the choanoflagellate Monosiga brevicollis and the origin of metazoans.</title>
        <authorList>
            <consortium name="JGI Sequencing"/>
            <person name="King N."/>
            <person name="Westbrook M.J."/>
            <person name="Young S.L."/>
            <person name="Kuo A."/>
            <person name="Abedin M."/>
            <person name="Chapman J."/>
            <person name="Fairclough S."/>
            <person name="Hellsten U."/>
            <person name="Isogai Y."/>
            <person name="Letunic I."/>
            <person name="Marr M."/>
            <person name="Pincus D."/>
            <person name="Putnam N."/>
            <person name="Rokas A."/>
            <person name="Wright K.J."/>
            <person name="Zuzow R."/>
            <person name="Dirks W."/>
            <person name="Good M."/>
            <person name="Goodstein D."/>
            <person name="Lemons D."/>
            <person name="Li W."/>
            <person name="Lyons J.B."/>
            <person name="Morris A."/>
            <person name="Nichols S."/>
            <person name="Richter D.J."/>
            <person name="Salamov A."/>
            <person name="Bork P."/>
            <person name="Lim W.A."/>
            <person name="Manning G."/>
            <person name="Miller W.T."/>
            <person name="McGinnis W."/>
            <person name="Shapiro H."/>
            <person name="Tjian R."/>
            <person name="Grigoriev I.V."/>
            <person name="Rokhsar D."/>
        </authorList>
    </citation>
    <scope>NUCLEOTIDE SEQUENCE [LARGE SCALE GENOMIC DNA]</scope>
    <source>
        <strain evidence="3">MX1 / ATCC 50154</strain>
    </source>
</reference>
<organism evidence="2 3">
    <name type="scientific">Monosiga brevicollis</name>
    <name type="common">Choanoflagellate</name>
    <dbReference type="NCBI Taxonomy" id="81824"/>
    <lineage>
        <taxon>Eukaryota</taxon>
        <taxon>Choanoflagellata</taxon>
        <taxon>Craspedida</taxon>
        <taxon>Salpingoecidae</taxon>
        <taxon>Monosiga</taxon>
    </lineage>
</organism>
<feature type="region of interest" description="Disordered" evidence="1">
    <location>
        <begin position="181"/>
        <end position="201"/>
    </location>
</feature>
<feature type="compositionally biased region" description="Acidic residues" evidence="1">
    <location>
        <begin position="317"/>
        <end position="329"/>
    </location>
</feature>
<dbReference type="EMBL" id="CH991546">
    <property type="protein sequence ID" value="EDQ90857.1"/>
    <property type="molecule type" value="Genomic_DNA"/>
</dbReference>
<feature type="region of interest" description="Disordered" evidence="1">
    <location>
        <begin position="302"/>
        <end position="347"/>
    </location>
</feature>
<evidence type="ECO:0000313" key="3">
    <source>
        <dbReference type="Proteomes" id="UP000001357"/>
    </source>
</evidence>
<name>A9UV98_MONBE</name>
<gene>
    <name evidence="2" type="ORF">MONBRDRAFT_6774</name>
</gene>
<keyword evidence="3" id="KW-1185">Reference proteome</keyword>
<dbReference type="Proteomes" id="UP000001357">
    <property type="component" value="Unassembled WGS sequence"/>
</dbReference>
<evidence type="ECO:0000313" key="2">
    <source>
        <dbReference type="EMBL" id="EDQ90857.1"/>
    </source>
</evidence>
<accession>A9UV98</accession>
<sequence>MASATTAGSTTPAGPATTTATATAATLPTLPSREEVTEELAKLHAELEASDARMVLASDPRAWGAFRNGRRPAADVLSFATIRMRLNAGTYTSIAQYRALRLTPFTMPGLRPNPQRDFQIMCRTAYEHQTPASDMAVYIADIFSQGLKKIDALHERMYGADLFLPRTNISHPALPHAHMPDGFASAPNQPPAPPASKRAEPFEAAPGVRAVRPILGSSKSVSLGFVNAASAKPGALVDLEPLLTHFGFWWGILTACGQWYEINRCRRPVRFEPETKPVVDLASIPLAHVNREKILRDGRAATLAERQQADASQADVEKEDSDDSDEPEAVDQTVAEEPARSEAPVSA</sequence>
<dbReference type="GeneID" id="5889362"/>
<proteinExistence type="predicted"/>
<protein>
    <submittedName>
        <fullName evidence="2">Uncharacterized protein</fullName>
    </submittedName>
</protein>
<dbReference type="InParanoid" id="A9UV98"/>
<dbReference type="AlphaFoldDB" id="A9UV98"/>
<dbReference type="RefSeq" id="XP_001744154.1">
    <property type="nucleotide sequence ID" value="XM_001744102.1"/>
</dbReference>